<name>W8BXI4_CERCA</name>
<dbReference type="OrthoDB" id="21573at2759"/>
<dbReference type="InterPro" id="IPR036788">
    <property type="entry name" value="T_IF-3_C_sf"/>
</dbReference>
<sequence>MNLLLQRSTRSLFCAFSRQNVQISACVRTKRSDASDNTNTSSSGTGARQQQNNTPLSKITLVHPNQNIVVITFKEAQKLAKRRELHLVKQQDYDTKTQRPVYKLVTAGEMLSEDVDESVVDKKSSSEKKSEKTLTIGSRITDHDLSSRLKHISKWLAKNHEVCVFIQGAPNEIAKCEGILKTIEQSVKEPEVIGRIVQKRIKGSNIKFNILPIQKTTSDTVTQA</sequence>
<keyword evidence="3" id="KW-0648">Protein biosynthesis</keyword>
<proteinExistence type="evidence at transcript level"/>
<evidence type="ECO:0000256" key="3">
    <source>
        <dbReference type="ARBA" id="ARBA00022917"/>
    </source>
</evidence>
<comment type="similarity">
    <text evidence="1">Belongs to the IF-3 family.</text>
</comment>
<dbReference type="GO" id="GO:0043022">
    <property type="term" value="F:ribosome binding"/>
    <property type="evidence" value="ECO:0007669"/>
    <property type="project" value="TreeGrafter"/>
</dbReference>
<evidence type="ECO:0000256" key="1">
    <source>
        <dbReference type="ARBA" id="ARBA00005439"/>
    </source>
</evidence>
<dbReference type="GO" id="GO:0003743">
    <property type="term" value="F:translation initiation factor activity"/>
    <property type="evidence" value="ECO:0007669"/>
    <property type="project" value="UniProtKB-KW"/>
</dbReference>
<evidence type="ECO:0000313" key="5">
    <source>
        <dbReference type="EMBL" id="JAC03978.1"/>
    </source>
</evidence>
<accession>W8BXI4</accession>
<dbReference type="AlphaFoldDB" id="W8BXI4"/>
<evidence type="ECO:0000256" key="4">
    <source>
        <dbReference type="SAM" id="MobiDB-lite"/>
    </source>
</evidence>
<dbReference type="GO" id="GO:0032790">
    <property type="term" value="P:ribosome disassembly"/>
    <property type="evidence" value="ECO:0007669"/>
    <property type="project" value="TreeGrafter"/>
</dbReference>
<dbReference type="Gene3D" id="3.30.110.10">
    <property type="entry name" value="Translation initiation factor 3 (IF-3), C-terminal domain"/>
    <property type="match status" value="1"/>
</dbReference>
<keyword evidence="2" id="KW-0396">Initiation factor</keyword>
<dbReference type="PANTHER" id="PTHR10938:SF0">
    <property type="entry name" value="TRANSLATION INITIATION FACTOR IF-3, MITOCHONDRIAL"/>
    <property type="match status" value="1"/>
</dbReference>
<dbReference type="EMBL" id="GAMC01002578">
    <property type="protein sequence ID" value="JAC03978.1"/>
    <property type="molecule type" value="mRNA"/>
</dbReference>
<feature type="compositionally biased region" description="Low complexity" evidence="4">
    <location>
        <begin position="35"/>
        <end position="47"/>
    </location>
</feature>
<dbReference type="GO" id="GO:0005739">
    <property type="term" value="C:mitochondrion"/>
    <property type="evidence" value="ECO:0007669"/>
    <property type="project" value="TreeGrafter"/>
</dbReference>
<dbReference type="InterPro" id="IPR001288">
    <property type="entry name" value="Translation_initiation_fac_3"/>
</dbReference>
<organism evidence="5">
    <name type="scientific">Ceratitis capitata</name>
    <name type="common">Mediterranean fruit fly</name>
    <name type="synonym">Tephritis capitata</name>
    <dbReference type="NCBI Taxonomy" id="7213"/>
    <lineage>
        <taxon>Eukaryota</taxon>
        <taxon>Metazoa</taxon>
        <taxon>Ecdysozoa</taxon>
        <taxon>Arthropoda</taxon>
        <taxon>Hexapoda</taxon>
        <taxon>Insecta</taxon>
        <taxon>Pterygota</taxon>
        <taxon>Neoptera</taxon>
        <taxon>Endopterygota</taxon>
        <taxon>Diptera</taxon>
        <taxon>Brachycera</taxon>
        <taxon>Muscomorpha</taxon>
        <taxon>Tephritoidea</taxon>
        <taxon>Tephritidae</taxon>
        <taxon>Ceratitis</taxon>
        <taxon>Ceratitis</taxon>
    </lineage>
</organism>
<evidence type="ECO:0000256" key="2">
    <source>
        <dbReference type="ARBA" id="ARBA00022540"/>
    </source>
</evidence>
<reference evidence="5" key="2">
    <citation type="journal article" date="2014" name="BMC Genomics">
        <title>A genomic perspective to assessing quality of mass-reared SIT flies used in Mediterranean fruit fly (Ceratitis capitata) eradication in California.</title>
        <authorList>
            <person name="Calla B."/>
            <person name="Hall B."/>
            <person name="Hou S."/>
            <person name="Geib S.M."/>
        </authorList>
    </citation>
    <scope>NUCLEOTIDE SEQUENCE</scope>
</reference>
<dbReference type="SUPFAM" id="SSF55200">
    <property type="entry name" value="Translation initiation factor IF3, C-terminal domain"/>
    <property type="match status" value="1"/>
</dbReference>
<dbReference type="GO" id="GO:0070124">
    <property type="term" value="P:mitochondrial translational initiation"/>
    <property type="evidence" value="ECO:0007669"/>
    <property type="project" value="TreeGrafter"/>
</dbReference>
<reference evidence="5" key="1">
    <citation type="submission" date="2013-07" db="EMBL/GenBank/DDBJ databases">
        <authorList>
            <person name="Geib S."/>
        </authorList>
    </citation>
    <scope>NUCLEOTIDE SEQUENCE</scope>
</reference>
<dbReference type="PANTHER" id="PTHR10938">
    <property type="entry name" value="TRANSLATION INITIATION FACTOR IF-3"/>
    <property type="match status" value="1"/>
</dbReference>
<protein>
    <recommendedName>
        <fullName evidence="6">Translation initiation factor IF-3, mitochondrial</fullName>
    </recommendedName>
</protein>
<evidence type="ECO:0008006" key="6">
    <source>
        <dbReference type="Google" id="ProtNLM"/>
    </source>
</evidence>
<feature type="region of interest" description="Disordered" evidence="4">
    <location>
        <begin position="28"/>
        <end position="53"/>
    </location>
</feature>